<accession>L0DD34</accession>
<evidence type="ECO:0000313" key="2">
    <source>
        <dbReference type="Proteomes" id="UP000010798"/>
    </source>
</evidence>
<dbReference type="HOGENOM" id="CLU_3317030_0_0_0"/>
<protein>
    <submittedName>
        <fullName evidence="1">Uncharacterized protein</fullName>
    </submittedName>
</protein>
<evidence type="ECO:0000313" key="1">
    <source>
        <dbReference type="EMBL" id="AGA26748.1"/>
    </source>
</evidence>
<gene>
    <name evidence="1" type="ordered locus">Sinac_2437</name>
</gene>
<reference evidence="1 2" key="1">
    <citation type="submission" date="2012-02" db="EMBL/GenBank/DDBJ databases">
        <title>Complete sequence of chromosome of Singulisphaera acidiphila DSM 18658.</title>
        <authorList>
            <consortium name="US DOE Joint Genome Institute (JGI-PGF)"/>
            <person name="Lucas S."/>
            <person name="Copeland A."/>
            <person name="Lapidus A."/>
            <person name="Glavina del Rio T."/>
            <person name="Dalin E."/>
            <person name="Tice H."/>
            <person name="Bruce D."/>
            <person name="Goodwin L."/>
            <person name="Pitluck S."/>
            <person name="Peters L."/>
            <person name="Ovchinnikova G."/>
            <person name="Chertkov O."/>
            <person name="Kyrpides N."/>
            <person name="Mavromatis K."/>
            <person name="Ivanova N."/>
            <person name="Brettin T."/>
            <person name="Detter J.C."/>
            <person name="Han C."/>
            <person name="Larimer F."/>
            <person name="Land M."/>
            <person name="Hauser L."/>
            <person name="Markowitz V."/>
            <person name="Cheng J.-F."/>
            <person name="Hugenholtz P."/>
            <person name="Woyke T."/>
            <person name="Wu D."/>
            <person name="Tindall B."/>
            <person name="Pomrenke H."/>
            <person name="Brambilla E."/>
            <person name="Klenk H.-P."/>
            <person name="Eisen J.A."/>
        </authorList>
    </citation>
    <scope>NUCLEOTIDE SEQUENCE [LARGE SCALE GENOMIC DNA]</scope>
    <source>
        <strain evidence="2">ATCC BAA-1392 / DSM 18658 / VKM B-2454 / MOB10</strain>
    </source>
</reference>
<dbReference type="Proteomes" id="UP000010798">
    <property type="component" value="Chromosome"/>
</dbReference>
<organism evidence="1 2">
    <name type="scientific">Singulisphaera acidiphila (strain ATCC BAA-1392 / DSM 18658 / VKM B-2454 / MOB10)</name>
    <dbReference type="NCBI Taxonomy" id="886293"/>
    <lineage>
        <taxon>Bacteria</taxon>
        <taxon>Pseudomonadati</taxon>
        <taxon>Planctomycetota</taxon>
        <taxon>Planctomycetia</taxon>
        <taxon>Isosphaerales</taxon>
        <taxon>Isosphaeraceae</taxon>
        <taxon>Singulisphaera</taxon>
    </lineage>
</organism>
<keyword evidence="2" id="KW-1185">Reference proteome</keyword>
<dbReference type="AlphaFoldDB" id="L0DD34"/>
<proteinExistence type="predicted"/>
<dbReference type="KEGG" id="saci:Sinac_2437"/>
<name>L0DD34_SINAD</name>
<sequence length="39" mass="4040">MEVAPTAESAAPNLFVMKSPPEANVGSAYCGVKSLSTHF</sequence>
<dbReference type="EMBL" id="CP003364">
    <property type="protein sequence ID" value="AGA26748.1"/>
    <property type="molecule type" value="Genomic_DNA"/>
</dbReference>